<feature type="compositionally biased region" description="Polar residues" evidence="4">
    <location>
        <begin position="109"/>
        <end position="127"/>
    </location>
</feature>
<accession>A0A370TJM4</accession>
<evidence type="ECO:0000256" key="1">
    <source>
        <dbReference type="ARBA" id="ARBA00004123"/>
    </source>
</evidence>
<dbReference type="SMART" id="SM00066">
    <property type="entry name" value="GAL4"/>
    <property type="match status" value="1"/>
</dbReference>
<dbReference type="InterPro" id="IPR050613">
    <property type="entry name" value="Sec_Metabolite_Reg"/>
</dbReference>
<gene>
    <name evidence="6" type="ORF">BP5553_06329</name>
</gene>
<evidence type="ECO:0000313" key="7">
    <source>
        <dbReference type="Proteomes" id="UP000254866"/>
    </source>
</evidence>
<sequence>MTSRNSSSGLPRRRNGKQQACEPCRIAKIACDHALPVCDRCKRRKVSGKCVYLEAPMTRPSAQARDSSSTTAASRHRVSTALSSNTAAPLPSNSALASPSSTSPRSARGSLQSPAQPGNTTETSSSGRPPAKSGSSGSFFGPTSFSAVFMENRENFATGDNEMHVSNENANTPLPSESLQSQTFLLLSGSCSDGGNARVALGAKVLRALPDKNTCNFLLERYYEKCHESAFLKHSAVSCAASVWTTFGSSLKEPRKREGLEHVSGILFKNSTTALQEPSGPDDYTKWLESFSGENLRWESLGIVFACIAGAVLSMSERDAFFTAQKGGRRDRISFAMDIKDCVQACVTLSNYNDLINTLMIALLAKNVTLQTIISGDTSLVVWRQLGDLVSASTALGLHRQTDAKQPISFLTELRKRLFVKVFCFDKGAATLTGRPPALSYRYTRFQEPLDLSDDVITRGGEELAEAISKLDSNGWNTGGHIYRATVARTDLRLGIVLGEILELVLGHAQDCTEEQIRCLLERLDKNYSDFPSFLQFSLSDPRIRTYSDSHFWKTMTTRLYLLDDRLVLERLAHKRGFADGQSMVDCAREMLEITVMIWVQRDRFASEQHNFDWMLMSWGVPSAGVLCVELLNQLKHPGTPGLRIPRSEVVQNLSLVIGFLEWVRPPAGNYQICVRMKLIIKRILDRVLDPSPPSSQSTAIPAASQRFTSDSTAFTEAAAGQNFELPVSGVMGPLDTTVPQPPPAAFDSGNDEYGLDNLDWLNSVDWSRGPLIDLGDWDYSTMDGNNPF</sequence>
<feature type="compositionally biased region" description="Low complexity" evidence="4">
    <location>
        <begin position="61"/>
        <end position="73"/>
    </location>
</feature>
<dbReference type="AlphaFoldDB" id="A0A370TJM4"/>
<dbReference type="PROSITE" id="PS50048">
    <property type="entry name" value="ZN2_CY6_FUNGAL_2"/>
    <property type="match status" value="1"/>
</dbReference>
<dbReference type="GO" id="GO:0006351">
    <property type="term" value="P:DNA-templated transcription"/>
    <property type="evidence" value="ECO:0007669"/>
    <property type="project" value="InterPro"/>
</dbReference>
<dbReference type="InterPro" id="IPR036864">
    <property type="entry name" value="Zn2-C6_fun-type_DNA-bd_sf"/>
</dbReference>
<proteinExistence type="predicted"/>
<dbReference type="CDD" id="cd00067">
    <property type="entry name" value="GAL4"/>
    <property type="match status" value="1"/>
</dbReference>
<keyword evidence="7" id="KW-1185">Reference proteome</keyword>
<dbReference type="Proteomes" id="UP000254866">
    <property type="component" value="Unassembled WGS sequence"/>
</dbReference>
<dbReference type="PROSITE" id="PS00463">
    <property type="entry name" value="ZN2_CY6_FUNGAL_1"/>
    <property type="match status" value="1"/>
</dbReference>
<protein>
    <recommendedName>
        <fullName evidence="5">Zn(2)-C6 fungal-type domain-containing protein</fullName>
    </recommendedName>
</protein>
<keyword evidence="3" id="KW-0539">Nucleus</keyword>
<feature type="region of interest" description="Disordered" evidence="4">
    <location>
        <begin position="58"/>
        <end position="137"/>
    </location>
</feature>
<evidence type="ECO:0000259" key="5">
    <source>
        <dbReference type="PROSITE" id="PS50048"/>
    </source>
</evidence>
<comment type="caution">
    <text evidence="6">The sequence shown here is derived from an EMBL/GenBank/DDBJ whole genome shotgun (WGS) entry which is preliminary data.</text>
</comment>
<feature type="region of interest" description="Disordered" evidence="4">
    <location>
        <begin position="1"/>
        <end position="20"/>
    </location>
</feature>
<feature type="domain" description="Zn(2)-C6 fungal-type" evidence="5">
    <location>
        <begin position="20"/>
        <end position="52"/>
    </location>
</feature>
<evidence type="ECO:0000256" key="2">
    <source>
        <dbReference type="ARBA" id="ARBA00022723"/>
    </source>
</evidence>
<feature type="region of interest" description="Disordered" evidence="4">
    <location>
        <begin position="731"/>
        <end position="750"/>
    </location>
</feature>
<dbReference type="RefSeq" id="XP_031868373.1">
    <property type="nucleotide sequence ID" value="XM_032014952.1"/>
</dbReference>
<dbReference type="STRING" id="2656787.A0A370TJM4"/>
<dbReference type="InterPro" id="IPR001138">
    <property type="entry name" value="Zn2Cys6_DnaBD"/>
</dbReference>
<dbReference type="GO" id="GO:0003677">
    <property type="term" value="F:DNA binding"/>
    <property type="evidence" value="ECO:0007669"/>
    <property type="project" value="InterPro"/>
</dbReference>
<comment type="subcellular location">
    <subcellularLocation>
        <location evidence="1">Nucleus</location>
    </subcellularLocation>
</comment>
<keyword evidence="2" id="KW-0479">Metal-binding</keyword>
<evidence type="ECO:0000256" key="3">
    <source>
        <dbReference type="ARBA" id="ARBA00023242"/>
    </source>
</evidence>
<dbReference type="OrthoDB" id="4898680at2759"/>
<dbReference type="GeneID" id="43599178"/>
<dbReference type="GO" id="GO:0000981">
    <property type="term" value="F:DNA-binding transcription factor activity, RNA polymerase II-specific"/>
    <property type="evidence" value="ECO:0007669"/>
    <property type="project" value="InterPro"/>
</dbReference>
<dbReference type="InterPro" id="IPR007219">
    <property type="entry name" value="XnlR_reg_dom"/>
</dbReference>
<dbReference type="GO" id="GO:0005634">
    <property type="term" value="C:nucleus"/>
    <property type="evidence" value="ECO:0007669"/>
    <property type="project" value="UniProtKB-SubCell"/>
</dbReference>
<dbReference type="PANTHER" id="PTHR31001:SF40">
    <property type="entry name" value="ZN(II)2CYS6 TRANSCRIPTION FACTOR (EUROFUNG)"/>
    <property type="match status" value="1"/>
</dbReference>
<organism evidence="6 7">
    <name type="scientific">Venustampulla echinocandica</name>
    <dbReference type="NCBI Taxonomy" id="2656787"/>
    <lineage>
        <taxon>Eukaryota</taxon>
        <taxon>Fungi</taxon>
        <taxon>Dikarya</taxon>
        <taxon>Ascomycota</taxon>
        <taxon>Pezizomycotina</taxon>
        <taxon>Leotiomycetes</taxon>
        <taxon>Helotiales</taxon>
        <taxon>Pleuroascaceae</taxon>
        <taxon>Venustampulla</taxon>
    </lineage>
</organism>
<evidence type="ECO:0000313" key="6">
    <source>
        <dbReference type="EMBL" id="RDL35717.1"/>
    </source>
</evidence>
<dbReference type="Pfam" id="PF00172">
    <property type="entry name" value="Zn_clus"/>
    <property type="match status" value="1"/>
</dbReference>
<dbReference type="PANTHER" id="PTHR31001">
    <property type="entry name" value="UNCHARACTERIZED TRANSCRIPTIONAL REGULATORY PROTEIN"/>
    <property type="match status" value="1"/>
</dbReference>
<reference evidence="6 7" key="1">
    <citation type="journal article" date="2018" name="IMA Fungus">
        <title>IMA Genome-F 9: Draft genome sequence of Annulohypoxylon stygium, Aspergillus mulundensis, Berkeleyomyces basicola (syn. Thielaviopsis basicola), Ceratocystis smalleyi, two Cercospora beticola strains, Coleophoma cylindrospora, Fusarium fracticaudum, Phialophora cf. hyalina, and Morchella septimelata.</title>
        <authorList>
            <person name="Wingfield B.D."/>
            <person name="Bills G.F."/>
            <person name="Dong Y."/>
            <person name="Huang W."/>
            <person name="Nel W.J."/>
            <person name="Swalarsk-Parry B.S."/>
            <person name="Vaghefi N."/>
            <person name="Wilken P.M."/>
            <person name="An Z."/>
            <person name="de Beer Z.W."/>
            <person name="De Vos L."/>
            <person name="Chen L."/>
            <person name="Duong T.A."/>
            <person name="Gao Y."/>
            <person name="Hammerbacher A."/>
            <person name="Kikkert J.R."/>
            <person name="Li Y."/>
            <person name="Li H."/>
            <person name="Li K."/>
            <person name="Li Q."/>
            <person name="Liu X."/>
            <person name="Ma X."/>
            <person name="Naidoo K."/>
            <person name="Pethybridge S.J."/>
            <person name="Sun J."/>
            <person name="Steenkamp E.T."/>
            <person name="van der Nest M.A."/>
            <person name="van Wyk S."/>
            <person name="Wingfield M.J."/>
            <person name="Xiong C."/>
            <person name="Yue Q."/>
            <person name="Zhang X."/>
        </authorList>
    </citation>
    <scope>NUCLEOTIDE SEQUENCE [LARGE SCALE GENOMIC DNA]</scope>
    <source>
        <strain evidence="6 7">BP 5553</strain>
    </source>
</reference>
<feature type="compositionally biased region" description="Low complexity" evidence="4">
    <location>
        <begin position="86"/>
        <end position="108"/>
    </location>
</feature>
<dbReference type="Gene3D" id="4.10.240.10">
    <property type="entry name" value="Zn(2)-C6 fungal-type DNA-binding domain"/>
    <property type="match status" value="1"/>
</dbReference>
<dbReference type="SUPFAM" id="SSF57701">
    <property type="entry name" value="Zn2/Cys6 DNA-binding domain"/>
    <property type="match status" value="1"/>
</dbReference>
<dbReference type="CDD" id="cd12148">
    <property type="entry name" value="fungal_TF_MHR"/>
    <property type="match status" value="1"/>
</dbReference>
<dbReference type="GO" id="GO:0008270">
    <property type="term" value="F:zinc ion binding"/>
    <property type="evidence" value="ECO:0007669"/>
    <property type="project" value="InterPro"/>
</dbReference>
<dbReference type="EMBL" id="NPIC01000005">
    <property type="protein sequence ID" value="RDL35717.1"/>
    <property type="molecule type" value="Genomic_DNA"/>
</dbReference>
<name>A0A370TJM4_9HELO</name>
<dbReference type="Pfam" id="PF04082">
    <property type="entry name" value="Fungal_trans"/>
    <property type="match status" value="1"/>
</dbReference>
<evidence type="ECO:0000256" key="4">
    <source>
        <dbReference type="SAM" id="MobiDB-lite"/>
    </source>
</evidence>
<dbReference type="SMART" id="SM00906">
    <property type="entry name" value="Fungal_trans"/>
    <property type="match status" value="1"/>
</dbReference>